<evidence type="ECO:0000313" key="1">
    <source>
        <dbReference type="EMBL" id="TWI36407.1"/>
    </source>
</evidence>
<name>A0A562NW03_9HYPH</name>
<comment type="caution">
    <text evidence="1">The sequence shown here is derived from an EMBL/GenBank/DDBJ whole genome shotgun (WGS) entry which is preliminary data.</text>
</comment>
<keyword evidence="2" id="KW-1185">Reference proteome</keyword>
<dbReference type="EMBL" id="VLKT01000016">
    <property type="protein sequence ID" value="TWI36407.1"/>
    <property type="molecule type" value="Genomic_DNA"/>
</dbReference>
<protein>
    <recommendedName>
        <fullName evidence="3">Helix-turn-helix protein</fullName>
    </recommendedName>
</protein>
<dbReference type="Proteomes" id="UP000317122">
    <property type="component" value="Unassembled WGS sequence"/>
</dbReference>
<dbReference type="AlphaFoldDB" id="A0A562NW03"/>
<evidence type="ECO:0000313" key="2">
    <source>
        <dbReference type="Proteomes" id="UP000317122"/>
    </source>
</evidence>
<organism evidence="1 2">
    <name type="scientific">Mesorhizobium tianshanense</name>
    <dbReference type="NCBI Taxonomy" id="39844"/>
    <lineage>
        <taxon>Bacteria</taxon>
        <taxon>Pseudomonadati</taxon>
        <taxon>Pseudomonadota</taxon>
        <taxon>Alphaproteobacteria</taxon>
        <taxon>Hyphomicrobiales</taxon>
        <taxon>Phyllobacteriaceae</taxon>
        <taxon>Mesorhizobium</taxon>
    </lineage>
</organism>
<reference evidence="1 2" key="1">
    <citation type="journal article" date="2015" name="Stand. Genomic Sci.">
        <title>Genomic Encyclopedia of Bacterial and Archaeal Type Strains, Phase III: the genomes of soil and plant-associated and newly described type strains.</title>
        <authorList>
            <person name="Whitman W.B."/>
            <person name="Woyke T."/>
            <person name="Klenk H.P."/>
            <person name="Zhou Y."/>
            <person name="Lilburn T.G."/>
            <person name="Beck B.J."/>
            <person name="De Vos P."/>
            <person name="Vandamme P."/>
            <person name="Eisen J.A."/>
            <person name="Garrity G."/>
            <person name="Hugenholtz P."/>
            <person name="Kyrpides N.C."/>
        </authorList>
    </citation>
    <scope>NUCLEOTIDE SEQUENCE [LARGE SCALE GENOMIC DNA]</scope>
    <source>
        <strain evidence="1 2">CGMCC 1.2546</strain>
    </source>
</reference>
<accession>A0A562NW03</accession>
<sequence length="71" mass="8526">MSEISFGKPRLVNAYEAARLLGLTYEALSWRRIKNPEISPPFIRLDRKKVRYWTPDLEEFVRRQRHLLPAE</sequence>
<proteinExistence type="predicted"/>
<evidence type="ECO:0008006" key="3">
    <source>
        <dbReference type="Google" id="ProtNLM"/>
    </source>
</evidence>
<gene>
    <name evidence="1" type="ORF">IQ26_02920</name>
</gene>
<dbReference type="RefSeq" id="WP_145718324.1">
    <property type="nucleotide sequence ID" value="NZ_BSPF01000027.1"/>
</dbReference>